<evidence type="ECO:0000256" key="1">
    <source>
        <dbReference type="SAM" id="Phobius"/>
    </source>
</evidence>
<proteinExistence type="predicted"/>
<gene>
    <name evidence="2" type="ORF">PAXINDRAFT_14820</name>
</gene>
<dbReference type="EMBL" id="KN819365">
    <property type="protein sequence ID" value="KIJ12342.1"/>
    <property type="molecule type" value="Genomic_DNA"/>
</dbReference>
<keyword evidence="1" id="KW-0812">Transmembrane</keyword>
<name>A0A0C9TXJ6_PAXIN</name>
<organism evidence="2 3">
    <name type="scientific">Paxillus involutus ATCC 200175</name>
    <dbReference type="NCBI Taxonomy" id="664439"/>
    <lineage>
        <taxon>Eukaryota</taxon>
        <taxon>Fungi</taxon>
        <taxon>Dikarya</taxon>
        <taxon>Basidiomycota</taxon>
        <taxon>Agaricomycotina</taxon>
        <taxon>Agaricomycetes</taxon>
        <taxon>Agaricomycetidae</taxon>
        <taxon>Boletales</taxon>
        <taxon>Paxilineae</taxon>
        <taxon>Paxillaceae</taxon>
        <taxon>Paxillus</taxon>
    </lineage>
</organism>
<dbReference type="Proteomes" id="UP000053647">
    <property type="component" value="Unassembled WGS sequence"/>
</dbReference>
<reference evidence="3" key="2">
    <citation type="submission" date="2015-01" db="EMBL/GenBank/DDBJ databases">
        <title>Evolutionary Origins and Diversification of the Mycorrhizal Mutualists.</title>
        <authorList>
            <consortium name="DOE Joint Genome Institute"/>
            <consortium name="Mycorrhizal Genomics Consortium"/>
            <person name="Kohler A."/>
            <person name="Kuo A."/>
            <person name="Nagy L.G."/>
            <person name="Floudas D."/>
            <person name="Copeland A."/>
            <person name="Barry K.W."/>
            <person name="Cichocki N."/>
            <person name="Veneault-Fourrey C."/>
            <person name="LaButti K."/>
            <person name="Lindquist E.A."/>
            <person name="Lipzen A."/>
            <person name="Lundell T."/>
            <person name="Morin E."/>
            <person name="Murat C."/>
            <person name="Riley R."/>
            <person name="Ohm R."/>
            <person name="Sun H."/>
            <person name="Tunlid A."/>
            <person name="Henrissat B."/>
            <person name="Grigoriev I.V."/>
            <person name="Hibbett D.S."/>
            <person name="Martin F."/>
        </authorList>
    </citation>
    <scope>NUCLEOTIDE SEQUENCE [LARGE SCALE GENOMIC DNA]</scope>
    <source>
        <strain evidence="3">ATCC 200175</strain>
    </source>
</reference>
<dbReference type="AlphaFoldDB" id="A0A0C9TXJ6"/>
<keyword evidence="3" id="KW-1185">Reference proteome</keyword>
<feature type="transmembrane region" description="Helical" evidence="1">
    <location>
        <begin position="331"/>
        <end position="355"/>
    </location>
</feature>
<reference evidence="2 3" key="1">
    <citation type="submission" date="2014-06" db="EMBL/GenBank/DDBJ databases">
        <authorList>
            <consortium name="DOE Joint Genome Institute"/>
            <person name="Kuo A."/>
            <person name="Kohler A."/>
            <person name="Nagy L.G."/>
            <person name="Floudas D."/>
            <person name="Copeland A."/>
            <person name="Barry K.W."/>
            <person name="Cichocki N."/>
            <person name="Veneault-Fourrey C."/>
            <person name="LaButti K."/>
            <person name="Lindquist E.A."/>
            <person name="Lipzen A."/>
            <person name="Lundell T."/>
            <person name="Morin E."/>
            <person name="Murat C."/>
            <person name="Sun H."/>
            <person name="Tunlid A."/>
            <person name="Henrissat B."/>
            <person name="Grigoriev I.V."/>
            <person name="Hibbett D.S."/>
            <person name="Martin F."/>
            <person name="Nordberg H.P."/>
            <person name="Cantor M.N."/>
            <person name="Hua S.X."/>
        </authorList>
    </citation>
    <scope>NUCLEOTIDE SEQUENCE [LARGE SCALE GENOMIC DNA]</scope>
    <source>
        <strain evidence="2 3">ATCC 200175</strain>
    </source>
</reference>
<sequence>MPGIVNFNEAKYNLSTGSGLLPVIQSFAGSTTPPGTNGTRLQFSGGATSVNSTISQGSSSSPIDWLGIQRSFTVYQQGITADVNCQAATSSQLLNFTNSNTTLSVTPSGSTSPAYTLIAWNTTADCNSSSTITQQYVTWANASGQPDVSGTGFLPTIVCPGHVDASDVYSRFVIATQGFYKYDFLPSTVCVVTPLVTTTRVDYTAGGIINASQIISNQTFSLDNTYLLSYLAGVANYHARNSQGLMNNMIGDTLYSVYSGEENDPIADNTAEVFRELEDYWRGVIEFSATFLRVGYSAEGAFQDGIPSNMTSPLNGTMLMVTIGWANHGPIYIFSILPLGMVTLLTTIAAIYSLVQSWKERHDPHRRTSFDVSDTLHLIMASAQGGLADHLLGFDAKGLMDNESIKVTLTELDDHRKKLDVEPPKSANNDPEQ</sequence>
<evidence type="ECO:0000313" key="3">
    <source>
        <dbReference type="Proteomes" id="UP000053647"/>
    </source>
</evidence>
<dbReference type="OrthoDB" id="3351168at2759"/>
<dbReference type="HOGENOM" id="CLU_027217_0_0_1"/>
<protein>
    <submittedName>
        <fullName evidence="2">Uncharacterized protein</fullName>
    </submittedName>
</protein>
<keyword evidence="1" id="KW-1133">Transmembrane helix</keyword>
<accession>A0A0C9TXJ6</accession>
<keyword evidence="1" id="KW-0472">Membrane</keyword>
<evidence type="ECO:0000313" key="2">
    <source>
        <dbReference type="EMBL" id="KIJ12342.1"/>
    </source>
</evidence>